<evidence type="ECO:0000313" key="7">
    <source>
        <dbReference type="Proteomes" id="UP001550210"/>
    </source>
</evidence>
<evidence type="ECO:0000259" key="5">
    <source>
        <dbReference type="SMART" id="SM01043"/>
    </source>
</evidence>
<evidence type="ECO:0000256" key="4">
    <source>
        <dbReference type="SAM" id="MobiDB-lite"/>
    </source>
</evidence>
<dbReference type="CDD" id="cd15831">
    <property type="entry name" value="BTAD"/>
    <property type="match status" value="1"/>
</dbReference>
<evidence type="ECO:0000256" key="2">
    <source>
        <dbReference type="ARBA" id="ARBA00023015"/>
    </source>
</evidence>
<dbReference type="InterPro" id="IPR036388">
    <property type="entry name" value="WH-like_DNA-bd_sf"/>
</dbReference>
<dbReference type="SMART" id="SM01043">
    <property type="entry name" value="BTAD"/>
    <property type="match status" value="1"/>
</dbReference>
<feature type="compositionally biased region" description="Low complexity" evidence="4">
    <location>
        <begin position="210"/>
        <end position="240"/>
    </location>
</feature>
<dbReference type="PANTHER" id="PTHR35807">
    <property type="entry name" value="TRANSCRIPTIONAL REGULATOR REDD-RELATED"/>
    <property type="match status" value="1"/>
</dbReference>
<keyword evidence="2" id="KW-0805">Transcription regulation</keyword>
<evidence type="ECO:0000256" key="1">
    <source>
        <dbReference type="ARBA" id="ARBA00023012"/>
    </source>
</evidence>
<proteinExistence type="predicted"/>
<dbReference type="SUPFAM" id="SSF48452">
    <property type="entry name" value="TPR-like"/>
    <property type="match status" value="1"/>
</dbReference>
<dbReference type="SUPFAM" id="SSF46894">
    <property type="entry name" value="C-terminal effector domain of the bipartite response regulators"/>
    <property type="match status" value="1"/>
</dbReference>
<dbReference type="PANTHER" id="PTHR35807:SF1">
    <property type="entry name" value="TRANSCRIPTIONAL REGULATOR REDD"/>
    <property type="match status" value="1"/>
</dbReference>
<keyword evidence="7" id="KW-1185">Reference proteome</keyword>
<keyword evidence="1" id="KW-0902">Two-component regulatory system</keyword>
<organism evidence="6 7">
    <name type="scientific">Streptomyces ossamyceticus</name>
    <dbReference type="NCBI Taxonomy" id="249581"/>
    <lineage>
        <taxon>Bacteria</taxon>
        <taxon>Bacillati</taxon>
        <taxon>Actinomycetota</taxon>
        <taxon>Actinomycetes</taxon>
        <taxon>Kitasatosporales</taxon>
        <taxon>Streptomycetaceae</taxon>
        <taxon>Streptomyces</taxon>
    </lineage>
</organism>
<dbReference type="InterPro" id="IPR016032">
    <property type="entry name" value="Sig_transdc_resp-reg_C-effctor"/>
</dbReference>
<name>A0ABV2V0D7_9ACTN</name>
<dbReference type="Gene3D" id="1.25.40.10">
    <property type="entry name" value="Tetratricopeptide repeat domain"/>
    <property type="match status" value="1"/>
</dbReference>
<evidence type="ECO:0000313" key="6">
    <source>
        <dbReference type="EMBL" id="MET9846832.1"/>
    </source>
</evidence>
<reference evidence="6 7" key="1">
    <citation type="submission" date="2024-06" db="EMBL/GenBank/DDBJ databases">
        <title>The Natural Products Discovery Center: Release of the First 8490 Sequenced Strains for Exploring Actinobacteria Biosynthetic Diversity.</title>
        <authorList>
            <person name="Kalkreuter E."/>
            <person name="Kautsar S.A."/>
            <person name="Yang D."/>
            <person name="Bader C.D."/>
            <person name="Teijaro C.N."/>
            <person name="Fluegel L."/>
            <person name="Davis C.M."/>
            <person name="Simpson J.R."/>
            <person name="Lauterbach L."/>
            <person name="Steele A.D."/>
            <person name="Gui C."/>
            <person name="Meng S."/>
            <person name="Li G."/>
            <person name="Viehrig K."/>
            <person name="Ye F."/>
            <person name="Su P."/>
            <person name="Kiefer A.F."/>
            <person name="Nichols A."/>
            <person name="Cepeda A.J."/>
            <person name="Yan W."/>
            <person name="Fan B."/>
            <person name="Jiang Y."/>
            <person name="Adhikari A."/>
            <person name="Zheng C.-J."/>
            <person name="Schuster L."/>
            <person name="Cowan T.M."/>
            <person name="Smanski M.J."/>
            <person name="Chevrette M.G."/>
            <person name="De Carvalho L.P.S."/>
            <person name="Shen B."/>
        </authorList>
    </citation>
    <scope>NUCLEOTIDE SEQUENCE [LARGE SCALE GENOMIC DNA]</scope>
    <source>
        <strain evidence="6 7">NPDC006434</strain>
    </source>
</reference>
<sequence>MRFAVLGAVTAVGDDGEAVVLRGAKSRALLAALLLDPHSTVPLVSVMAVLWGEEPPPTATASLHNHLARLRSALRDSDGTRLRTMSHGLHLRVEEGEADREVFEDLVRQAQEARGRGDWEAAERDAGAALALWRGAPFADVPALAGHPVVTYLQEQRVETLECRFESLLRLDRLDGLAAELGALVEEHPFRETLHRQLMLVLGRTGARVSPCTSRPSSATRSRTAGSTSTCTEPRPAGPRSRPPTPSPPSCTGWVWPPGSSSTTRPRSARYDRCCRPGRAVPSW</sequence>
<dbReference type="InterPro" id="IPR051677">
    <property type="entry name" value="AfsR-DnrI-RedD_regulator"/>
</dbReference>
<dbReference type="InterPro" id="IPR005158">
    <property type="entry name" value="BTAD"/>
</dbReference>
<dbReference type="Proteomes" id="UP001550210">
    <property type="component" value="Unassembled WGS sequence"/>
</dbReference>
<feature type="domain" description="Bacterial transcriptional activator" evidence="5">
    <location>
        <begin position="98"/>
        <end position="210"/>
    </location>
</feature>
<dbReference type="InterPro" id="IPR011990">
    <property type="entry name" value="TPR-like_helical_dom_sf"/>
</dbReference>
<keyword evidence="3" id="KW-0804">Transcription</keyword>
<dbReference type="Pfam" id="PF03704">
    <property type="entry name" value="BTAD"/>
    <property type="match status" value="1"/>
</dbReference>
<feature type="compositionally biased region" description="Low complexity" evidence="4">
    <location>
        <begin position="257"/>
        <end position="266"/>
    </location>
</feature>
<accession>A0ABV2V0D7</accession>
<protein>
    <submittedName>
        <fullName evidence="6">BTAD domain-containing putative transcriptional regulator</fullName>
    </submittedName>
</protein>
<gene>
    <name evidence="6" type="ORF">ABZZ21_20125</name>
</gene>
<evidence type="ECO:0000256" key="3">
    <source>
        <dbReference type="ARBA" id="ARBA00023163"/>
    </source>
</evidence>
<dbReference type="RefSeq" id="WP_355398090.1">
    <property type="nucleotide sequence ID" value="NZ_JBEXPZ010000025.1"/>
</dbReference>
<dbReference type="Gene3D" id="1.10.10.10">
    <property type="entry name" value="Winged helix-like DNA-binding domain superfamily/Winged helix DNA-binding domain"/>
    <property type="match status" value="1"/>
</dbReference>
<dbReference type="EMBL" id="JBEXPZ010000025">
    <property type="protein sequence ID" value="MET9846832.1"/>
    <property type="molecule type" value="Genomic_DNA"/>
</dbReference>
<feature type="region of interest" description="Disordered" evidence="4">
    <location>
        <begin position="208"/>
        <end position="272"/>
    </location>
</feature>
<comment type="caution">
    <text evidence="6">The sequence shown here is derived from an EMBL/GenBank/DDBJ whole genome shotgun (WGS) entry which is preliminary data.</text>
</comment>